<reference evidence="2 3" key="1">
    <citation type="submission" date="2018-05" db="EMBL/GenBank/DDBJ databases">
        <title>Genomic Encyclopedia of Type Strains, Phase IV (KMG-IV): sequencing the most valuable type-strain genomes for metagenomic binning, comparative biology and taxonomic classification.</title>
        <authorList>
            <person name="Goeker M."/>
        </authorList>
    </citation>
    <scope>NUCLEOTIDE SEQUENCE [LARGE SCALE GENOMIC DNA]</scope>
    <source>
        <strain evidence="2 3">DSM 16097</strain>
    </source>
</reference>
<keyword evidence="1" id="KW-0732">Signal</keyword>
<dbReference type="EMBL" id="QGGW01000007">
    <property type="protein sequence ID" value="PWK59658.1"/>
    <property type="molecule type" value="Genomic_DNA"/>
</dbReference>
<evidence type="ECO:0000313" key="2">
    <source>
        <dbReference type="EMBL" id="PWK59658.1"/>
    </source>
</evidence>
<evidence type="ECO:0000256" key="1">
    <source>
        <dbReference type="SAM" id="SignalP"/>
    </source>
</evidence>
<proteinExistence type="predicted"/>
<organism evidence="2 3">
    <name type="scientific">Roseicyclus mahoneyensis</name>
    <dbReference type="NCBI Taxonomy" id="164332"/>
    <lineage>
        <taxon>Bacteria</taxon>
        <taxon>Pseudomonadati</taxon>
        <taxon>Pseudomonadota</taxon>
        <taxon>Alphaproteobacteria</taxon>
        <taxon>Rhodobacterales</taxon>
        <taxon>Roseobacteraceae</taxon>
        <taxon>Roseicyclus</taxon>
    </lineage>
</organism>
<keyword evidence="3" id="KW-1185">Reference proteome</keyword>
<accession>A0A316GI41</accession>
<evidence type="ECO:0008006" key="4">
    <source>
        <dbReference type="Google" id="ProtNLM"/>
    </source>
</evidence>
<name>A0A316GI41_9RHOB</name>
<feature type="signal peptide" evidence="1">
    <location>
        <begin position="1"/>
        <end position="21"/>
    </location>
</feature>
<protein>
    <recommendedName>
        <fullName evidence="4">HdeA/HdeB family protein</fullName>
    </recommendedName>
</protein>
<dbReference type="AlphaFoldDB" id="A0A316GI41"/>
<feature type="chain" id="PRO_5016255105" description="HdeA/HdeB family protein" evidence="1">
    <location>
        <begin position="22"/>
        <end position="111"/>
    </location>
</feature>
<sequence>MTRRMLLPCAAAALLPVQGLAQGADLEGMTWTEQKCAFYDRAFDDAVGKVDAKGLSAAFLAQNEAFVAGGCTEYLRICPTSAQEYRLVDILTLMTMNEGMASTFVPFGCPQ</sequence>
<dbReference type="Proteomes" id="UP000245708">
    <property type="component" value="Unassembled WGS sequence"/>
</dbReference>
<evidence type="ECO:0000313" key="3">
    <source>
        <dbReference type="Proteomes" id="UP000245708"/>
    </source>
</evidence>
<gene>
    <name evidence="2" type="ORF">C7455_107203</name>
</gene>
<comment type="caution">
    <text evidence="2">The sequence shown here is derived from an EMBL/GenBank/DDBJ whole genome shotgun (WGS) entry which is preliminary data.</text>
</comment>